<sequence length="220" mass="25010">MKHRKARSPPKHAMSNCFLYSHHSPPTKLIQTLRCFMCSLCRHRGCLEDERRSLAQEATLSSCQLKSHLPGGRHGQSCAVLHDCWPQLLLPKFGFHTCTSTGCATQHYREFLFGQCFKYLSHYMTEKTQLSSASSQLIVLTGAEKLNNGLPSRHPRSASSWRGYLGLHFLLHSKQFSNLLPMSHRSTGSIALAVNQWTARQTREALTENKMDEIRAERNN</sequence>
<dbReference type="EMBL" id="JAFIRN010000006">
    <property type="protein sequence ID" value="KAG5847323.1"/>
    <property type="molecule type" value="Genomic_DNA"/>
</dbReference>
<evidence type="ECO:0000313" key="2">
    <source>
        <dbReference type="Proteomes" id="UP001044222"/>
    </source>
</evidence>
<dbReference type="Proteomes" id="UP001044222">
    <property type="component" value="Chromosome 6"/>
</dbReference>
<reference evidence="1" key="1">
    <citation type="submission" date="2021-01" db="EMBL/GenBank/DDBJ databases">
        <title>A chromosome-scale assembly of European eel, Anguilla anguilla.</title>
        <authorList>
            <person name="Henkel C."/>
            <person name="Jong-Raadsen S.A."/>
            <person name="Dufour S."/>
            <person name="Weltzien F.-A."/>
            <person name="Palstra A.P."/>
            <person name="Pelster B."/>
            <person name="Spaink H.P."/>
            <person name="Van Den Thillart G.E."/>
            <person name="Jansen H."/>
            <person name="Zahm M."/>
            <person name="Klopp C."/>
            <person name="Cedric C."/>
            <person name="Louis A."/>
            <person name="Berthelot C."/>
            <person name="Parey E."/>
            <person name="Roest Crollius H."/>
            <person name="Montfort J."/>
            <person name="Robinson-Rechavi M."/>
            <person name="Bucao C."/>
            <person name="Bouchez O."/>
            <person name="Gislard M."/>
            <person name="Lluch J."/>
            <person name="Milhes M."/>
            <person name="Lampietro C."/>
            <person name="Lopez Roques C."/>
            <person name="Donnadieu C."/>
            <person name="Braasch I."/>
            <person name="Desvignes T."/>
            <person name="Postlethwait J."/>
            <person name="Bobe J."/>
            <person name="Guiguen Y."/>
            <person name="Dirks R."/>
        </authorList>
    </citation>
    <scope>NUCLEOTIDE SEQUENCE</scope>
    <source>
        <strain evidence="1">Tag_6206</strain>
        <tissue evidence="1">Liver</tissue>
    </source>
</reference>
<gene>
    <name evidence="1" type="ORF">ANANG_G00124790</name>
</gene>
<protein>
    <submittedName>
        <fullName evidence="1">Uncharacterized protein</fullName>
    </submittedName>
</protein>
<keyword evidence="2" id="KW-1185">Reference proteome</keyword>
<dbReference type="AlphaFoldDB" id="A0A9D3MGV9"/>
<evidence type="ECO:0000313" key="1">
    <source>
        <dbReference type="EMBL" id="KAG5847323.1"/>
    </source>
</evidence>
<organism evidence="1 2">
    <name type="scientific">Anguilla anguilla</name>
    <name type="common">European freshwater eel</name>
    <name type="synonym">Muraena anguilla</name>
    <dbReference type="NCBI Taxonomy" id="7936"/>
    <lineage>
        <taxon>Eukaryota</taxon>
        <taxon>Metazoa</taxon>
        <taxon>Chordata</taxon>
        <taxon>Craniata</taxon>
        <taxon>Vertebrata</taxon>
        <taxon>Euteleostomi</taxon>
        <taxon>Actinopterygii</taxon>
        <taxon>Neopterygii</taxon>
        <taxon>Teleostei</taxon>
        <taxon>Anguilliformes</taxon>
        <taxon>Anguillidae</taxon>
        <taxon>Anguilla</taxon>
    </lineage>
</organism>
<proteinExistence type="predicted"/>
<accession>A0A9D3MGV9</accession>
<name>A0A9D3MGV9_ANGAN</name>
<comment type="caution">
    <text evidence="1">The sequence shown here is derived from an EMBL/GenBank/DDBJ whole genome shotgun (WGS) entry which is preliminary data.</text>
</comment>